<comment type="caution">
    <text evidence="1">The sequence shown here is derived from an EMBL/GenBank/DDBJ whole genome shotgun (WGS) entry which is preliminary data.</text>
</comment>
<gene>
    <name evidence="1" type="ORF">IRJ41_007975</name>
</gene>
<name>A0A9W7W9E5_TRIRA</name>
<dbReference type="EMBL" id="JAFHDT010000023">
    <property type="protein sequence ID" value="KAI7792377.1"/>
    <property type="molecule type" value="Genomic_DNA"/>
</dbReference>
<keyword evidence="2" id="KW-1185">Reference proteome</keyword>
<reference evidence="1" key="1">
    <citation type="submission" date="2021-02" db="EMBL/GenBank/DDBJ databases">
        <title>Comparative genomics reveals that relaxation of natural selection precedes convergent phenotypic evolution of cavefish.</title>
        <authorList>
            <person name="Peng Z."/>
        </authorList>
    </citation>
    <scope>NUCLEOTIDE SEQUENCE</scope>
    <source>
        <tissue evidence="1">Muscle</tissue>
    </source>
</reference>
<sequence>MMMCFGGRRRTRQCAEEDCLISEEVTGLTNPFAVDAVRGDGLRLLLECGPEVNTVTEGCRETMLQM</sequence>
<accession>A0A9W7W9E5</accession>
<organism evidence="1 2">
    <name type="scientific">Triplophysa rosa</name>
    <name type="common">Cave loach</name>
    <dbReference type="NCBI Taxonomy" id="992332"/>
    <lineage>
        <taxon>Eukaryota</taxon>
        <taxon>Metazoa</taxon>
        <taxon>Chordata</taxon>
        <taxon>Craniata</taxon>
        <taxon>Vertebrata</taxon>
        <taxon>Euteleostomi</taxon>
        <taxon>Actinopterygii</taxon>
        <taxon>Neopterygii</taxon>
        <taxon>Teleostei</taxon>
        <taxon>Ostariophysi</taxon>
        <taxon>Cypriniformes</taxon>
        <taxon>Nemacheilidae</taxon>
        <taxon>Triplophysa</taxon>
    </lineage>
</organism>
<evidence type="ECO:0000313" key="1">
    <source>
        <dbReference type="EMBL" id="KAI7792377.1"/>
    </source>
</evidence>
<proteinExistence type="predicted"/>
<dbReference type="AlphaFoldDB" id="A0A9W7W9E5"/>
<protein>
    <submittedName>
        <fullName evidence="1">Arf-GAP with GTPase</fullName>
    </submittedName>
</protein>
<dbReference type="Proteomes" id="UP001059041">
    <property type="component" value="Linkage Group LG23"/>
</dbReference>
<evidence type="ECO:0000313" key="2">
    <source>
        <dbReference type="Proteomes" id="UP001059041"/>
    </source>
</evidence>